<dbReference type="InterPro" id="IPR037066">
    <property type="entry name" value="Plug_dom_sf"/>
</dbReference>
<evidence type="ECO:0000256" key="1">
    <source>
        <dbReference type="ARBA" id="ARBA00004571"/>
    </source>
</evidence>
<dbReference type="NCBIfam" id="TIGR04056">
    <property type="entry name" value="OMP_RagA_SusC"/>
    <property type="match status" value="1"/>
</dbReference>
<evidence type="ECO:0000256" key="5">
    <source>
        <dbReference type="ARBA" id="ARBA00023136"/>
    </source>
</evidence>
<evidence type="ECO:0000256" key="3">
    <source>
        <dbReference type="ARBA" id="ARBA00022452"/>
    </source>
</evidence>
<dbReference type="SUPFAM" id="SSF49464">
    <property type="entry name" value="Carboxypeptidase regulatory domain-like"/>
    <property type="match status" value="1"/>
</dbReference>
<comment type="similarity">
    <text evidence="7">Belongs to the TonB-dependent receptor family.</text>
</comment>
<dbReference type="InterPro" id="IPR039426">
    <property type="entry name" value="TonB-dep_rcpt-like"/>
</dbReference>
<dbReference type="InterPro" id="IPR036942">
    <property type="entry name" value="Beta-barrel_TonB_sf"/>
</dbReference>
<reference evidence="10 11" key="1">
    <citation type="submission" date="2018-10" db="EMBL/GenBank/DDBJ databases">
        <title>Ulvibacterium marinum gen. nov., sp. nov., a novel marine bacterium of the family Flavobacteriaceae, isolated from a culture of the green alga Ulva prolifera.</title>
        <authorList>
            <person name="Zhang Z."/>
        </authorList>
    </citation>
    <scope>NUCLEOTIDE SEQUENCE [LARGE SCALE GENOMIC DNA]</scope>
    <source>
        <strain evidence="10 11">CCMM003</strain>
    </source>
</reference>
<keyword evidence="6 7" id="KW-0998">Cell outer membrane</keyword>
<dbReference type="Gene3D" id="2.40.170.20">
    <property type="entry name" value="TonB-dependent receptor, beta-barrel domain"/>
    <property type="match status" value="1"/>
</dbReference>
<dbReference type="Pfam" id="PF07660">
    <property type="entry name" value="STN"/>
    <property type="match status" value="1"/>
</dbReference>
<dbReference type="Gene3D" id="2.170.130.10">
    <property type="entry name" value="TonB-dependent receptor, plug domain"/>
    <property type="match status" value="1"/>
</dbReference>
<evidence type="ECO:0000259" key="9">
    <source>
        <dbReference type="SMART" id="SM00965"/>
    </source>
</evidence>
<evidence type="ECO:0000313" key="10">
    <source>
        <dbReference type="EMBL" id="RKN76965.1"/>
    </source>
</evidence>
<dbReference type="NCBIfam" id="TIGR04057">
    <property type="entry name" value="SusC_RagA_signa"/>
    <property type="match status" value="1"/>
</dbReference>
<keyword evidence="4 7" id="KW-0812">Transmembrane</keyword>
<feature type="domain" description="Secretin/TonB short N-terminal" evidence="9">
    <location>
        <begin position="68"/>
        <end position="119"/>
    </location>
</feature>
<keyword evidence="2 7" id="KW-0813">Transport</keyword>
<dbReference type="InterPro" id="IPR012910">
    <property type="entry name" value="Plug_dom"/>
</dbReference>
<dbReference type="SUPFAM" id="SSF56935">
    <property type="entry name" value="Porins"/>
    <property type="match status" value="1"/>
</dbReference>
<dbReference type="EMBL" id="RBCJ01000006">
    <property type="protein sequence ID" value="RKN76965.1"/>
    <property type="molecule type" value="Genomic_DNA"/>
</dbReference>
<dbReference type="GO" id="GO:0009279">
    <property type="term" value="C:cell outer membrane"/>
    <property type="evidence" value="ECO:0007669"/>
    <property type="project" value="UniProtKB-SubCell"/>
</dbReference>
<evidence type="ECO:0000256" key="7">
    <source>
        <dbReference type="PROSITE-ProRule" id="PRU01360"/>
    </source>
</evidence>
<comment type="caution">
    <text evidence="10">The sequence shown here is derived from an EMBL/GenBank/DDBJ whole genome shotgun (WGS) entry which is preliminary data.</text>
</comment>
<dbReference type="InterPro" id="IPR008969">
    <property type="entry name" value="CarboxyPept-like_regulatory"/>
</dbReference>
<dbReference type="AlphaFoldDB" id="A0A3B0BUB7"/>
<feature type="compositionally biased region" description="Polar residues" evidence="8">
    <location>
        <begin position="134"/>
        <end position="144"/>
    </location>
</feature>
<proteinExistence type="inferred from homology"/>
<feature type="region of interest" description="Disordered" evidence="8">
    <location>
        <begin position="125"/>
        <end position="144"/>
    </location>
</feature>
<protein>
    <submittedName>
        <fullName evidence="10">SusC/RagA family TonB-linked outer membrane protein</fullName>
    </submittedName>
</protein>
<evidence type="ECO:0000313" key="11">
    <source>
        <dbReference type="Proteomes" id="UP000276603"/>
    </source>
</evidence>
<evidence type="ECO:0000256" key="4">
    <source>
        <dbReference type="ARBA" id="ARBA00022692"/>
    </source>
</evidence>
<keyword evidence="5 7" id="KW-0472">Membrane</keyword>
<dbReference type="InterPro" id="IPR023996">
    <property type="entry name" value="TonB-dep_OMP_SusC/RagA"/>
</dbReference>
<dbReference type="InterPro" id="IPR023997">
    <property type="entry name" value="TonB-dep_OMP_SusC/RagA_CS"/>
</dbReference>
<accession>A0A3B0BUB7</accession>
<sequence>MKKPFKMGKLGHFFPIISLKMKLTFLLTVVSLIQIQANSYAQTKKISLNLENVAVQQVINEIESLSEYKFLLNRRDVDLDRRISIKVKKKPIATILLQLFKGTDVGYEVLNKQIILKKISKVNAPPDKAESTEPPASTPQFQVSGTVTDTNGSPLPAANIVEKGTTNGVTADFDGNFSIQLEDPNAVLVVSYIGFATREVVVGGQTTLNVSLQESTAGLEEVVVVGYGSVRKADLTGSVSQVKTETLEAAPVYNMEQALKVGAAGVRVSQNSGTPGGRIEVRIRGGNSLIGDNQPLYVVDGFPVTGGIDFLNPSDIESVDILKDASATAIYGSRGANGVVIITSKRGAKGQDSKIEVNTFFGMQQAINRYELLNAKEYAVIANEWLRNEGLDPFFNVDEVQNPGTDWWDAIFRVAPIHNHTVTFSGGSEKGRYSISGNYYDQEGIIENSGVTRGSIRVNLDQELKSWLKMGVNLQLTRSEQNAVPVDNGNRGNSMLSAAASAPPTLPLYDEDGLPTQIEQAYNFGSADMRNPLIYTARKDRLLANSILANTTFDVSFSQSLTFRTLLGLQYRHSLDEEFIPIIYDNDRGQATEENIYSNTFLTENVLTYSKLFNEKHNLNVIGGVTYQTNLSRDSRAQVEGFSNNITENFDLAAAETILNPRSNYTDWTLISFLSRANYSFKGKYFITASIRADGSSRFGADNKWGYFPSGALAWRVSDEPFLENNKVISNLKLRASYGITGNTALNPYQSLDRLDSEKYIYEGQTDVIGFVPSGISNSELKWETTGQLDVGVDLNLFKDRLRFVFDYYKKNTKDLLASVPLPPTVGFGSILRNLGEIQNEGVELGIDADILRGDFKWDISAQISANRNKVIELAGDSDIFGSGQGAVWPSANIARVGEPIGAFYGLLEDGLDDEGFIKYQDISGPDGVPDGTINALDRVILGSYHPDFIYGLATNLSYKGVELNVQIEGVQGNELFNATLGTHLNSFQRGNNQFKDIIGNYWTEENPNPDAKYPKISSATQVTVSERFIEDASYLRIRSLRLAYNFPVKQMGLKGFDMAQLYISGTNLFTFTSYSGLDPEANTRGTDDSDSPVGDRLRFGHDQSSYPNAKIYAMGLKFRF</sequence>
<dbReference type="SMART" id="SM00965">
    <property type="entry name" value="STN"/>
    <property type="match status" value="1"/>
</dbReference>
<keyword evidence="11" id="KW-1185">Reference proteome</keyword>
<dbReference type="InterPro" id="IPR011662">
    <property type="entry name" value="Secretin/TonB_short_N"/>
</dbReference>
<name>A0A3B0BUB7_9FLAO</name>
<dbReference type="PROSITE" id="PS52016">
    <property type="entry name" value="TONB_DEPENDENT_REC_3"/>
    <property type="match status" value="1"/>
</dbReference>
<comment type="subcellular location">
    <subcellularLocation>
        <location evidence="1 7">Cell outer membrane</location>
        <topology evidence="1 7">Multi-pass membrane protein</topology>
    </subcellularLocation>
</comment>
<dbReference type="FunFam" id="2.170.130.10:FF:000008">
    <property type="entry name" value="SusC/RagA family TonB-linked outer membrane protein"/>
    <property type="match status" value="1"/>
</dbReference>
<dbReference type="Proteomes" id="UP000276603">
    <property type="component" value="Unassembled WGS sequence"/>
</dbReference>
<evidence type="ECO:0000256" key="6">
    <source>
        <dbReference type="ARBA" id="ARBA00023237"/>
    </source>
</evidence>
<gene>
    <name evidence="10" type="ORF">D7Z94_24620</name>
</gene>
<dbReference type="Pfam" id="PF07715">
    <property type="entry name" value="Plug"/>
    <property type="match status" value="1"/>
</dbReference>
<keyword evidence="3 7" id="KW-1134">Transmembrane beta strand</keyword>
<dbReference type="Pfam" id="PF13715">
    <property type="entry name" value="CarbopepD_reg_2"/>
    <property type="match status" value="1"/>
</dbReference>
<evidence type="ECO:0000256" key="8">
    <source>
        <dbReference type="SAM" id="MobiDB-lite"/>
    </source>
</evidence>
<evidence type="ECO:0000256" key="2">
    <source>
        <dbReference type="ARBA" id="ARBA00022448"/>
    </source>
</evidence>
<feature type="region of interest" description="Disordered" evidence="8">
    <location>
        <begin position="1081"/>
        <end position="1100"/>
    </location>
</feature>
<organism evidence="10 11">
    <name type="scientific">Ulvibacterium marinum</name>
    <dbReference type="NCBI Taxonomy" id="2419782"/>
    <lineage>
        <taxon>Bacteria</taxon>
        <taxon>Pseudomonadati</taxon>
        <taxon>Bacteroidota</taxon>
        <taxon>Flavobacteriia</taxon>
        <taxon>Flavobacteriales</taxon>
        <taxon>Flavobacteriaceae</taxon>
        <taxon>Ulvibacterium</taxon>
    </lineage>
</organism>
<dbReference type="Gene3D" id="2.60.40.1120">
    <property type="entry name" value="Carboxypeptidase-like, regulatory domain"/>
    <property type="match status" value="1"/>
</dbReference>